<organism evidence="2 3">
    <name type="scientific">Fundicoccus ignavus</name>
    <dbReference type="NCBI Taxonomy" id="2664442"/>
    <lineage>
        <taxon>Bacteria</taxon>
        <taxon>Bacillati</taxon>
        <taxon>Bacillota</taxon>
        <taxon>Bacilli</taxon>
        <taxon>Lactobacillales</taxon>
        <taxon>Aerococcaceae</taxon>
        <taxon>Fundicoccus</taxon>
    </lineage>
</organism>
<dbReference type="PANTHER" id="PTHR18964:SF149">
    <property type="entry name" value="BIFUNCTIONAL UDP-N-ACETYLGLUCOSAMINE 2-EPIMERASE_N-ACETYLMANNOSAMINE KINASE"/>
    <property type="match status" value="1"/>
</dbReference>
<dbReference type="Pfam" id="PF00480">
    <property type="entry name" value="ROK"/>
    <property type="match status" value="1"/>
</dbReference>
<sequence>MSQRRSESRAILRNARRYSKERGSSVAISGQELFDRAKAGEALAQKHVDQMLDSLGRGIQMIAVALNPDRILLGGAISEREGLLENVTQRAQAYLERTQAKDIELDIVNCKFRNQANLIGAVSAHYSQIKQ</sequence>
<dbReference type="RefSeq" id="WP_311454227.1">
    <property type="nucleotide sequence ID" value="NZ_WJQS01000008.1"/>
</dbReference>
<comment type="caution">
    <text evidence="2">The sequence shown here is derived from an EMBL/GenBank/DDBJ whole genome shotgun (WGS) entry which is preliminary data.</text>
</comment>
<gene>
    <name evidence="2" type="ORF">GIY09_08940</name>
</gene>
<accession>A0A6I2GNE4</accession>
<evidence type="ECO:0000313" key="2">
    <source>
        <dbReference type="EMBL" id="MRI85988.1"/>
    </source>
</evidence>
<protein>
    <submittedName>
        <fullName evidence="2">ROK family protein</fullName>
    </submittedName>
</protein>
<dbReference type="InterPro" id="IPR043129">
    <property type="entry name" value="ATPase_NBD"/>
</dbReference>
<dbReference type="EMBL" id="WJQS01000008">
    <property type="protein sequence ID" value="MRI85988.1"/>
    <property type="molecule type" value="Genomic_DNA"/>
</dbReference>
<dbReference type="Gene3D" id="3.30.420.40">
    <property type="match status" value="1"/>
</dbReference>
<dbReference type="InterPro" id="IPR000600">
    <property type="entry name" value="ROK"/>
</dbReference>
<dbReference type="AlphaFoldDB" id="A0A6I2GNE4"/>
<evidence type="ECO:0000256" key="1">
    <source>
        <dbReference type="ARBA" id="ARBA00006479"/>
    </source>
</evidence>
<comment type="similarity">
    <text evidence="1">Belongs to the ROK (NagC/XylR) family.</text>
</comment>
<dbReference type="SUPFAM" id="SSF53067">
    <property type="entry name" value="Actin-like ATPase domain"/>
    <property type="match status" value="1"/>
</dbReference>
<proteinExistence type="inferred from homology"/>
<keyword evidence="3" id="KW-1185">Reference proteome</keyword>
<dbReference type="PANTHER" id="PTHR18964">
    <property type="entry name" value="ROK (REPRESSOR, ORF, KINASE) FAMILY"/>
    <property type="match status" value="1"/>
</dbReference>
<name>A0A6I2GNE4_9LACT</name>
<dbReference type="Proteomes" id="UP000430975">
    <property type="component" value="Unassembled WGS sequence"/>
</dbReference>
<reference evidence="2 3" key="1">
    <citation type="submission" date="2019-11" db="EMBL/GenBank/DDBJ databases">
        <title>Characterisation of Fundicoccus ignavus gen. nov. sp. nov., a novel genus of the family Aerococcaceae isolated from bulk tank milk.</title>
        <authorList>
            <person name="Siebert A."/>
            <person name="Huptas C."/>
            <person name="Wenning M."/>
            <person name="Scherer S."/>
            <person name="Doll E.V."/>
        </authorList>
    </citation>
    <scope>NUCLEOTIDE SEQUENCE [LARGE SCALE GENOMIC DNA]</scope>
    <source>
        <strain evidence="2 3">WS4759</strain>
    </source>
</reference>
<evidence type="ECO:0000313" key="3">
    <source>
        <dbReference type="Proteomes" id="UP000430975"/>
    </source>
</evidence>